<dbReference type="EMBL" id="OZ075117">
    <property type="protein sequence ID" value="CAL5078140.1"/>
    <property type="molecule type" value="Genomic_DNA"/>
</dbReference>
<evidence type="ECO:0000313" key="3">
    <source>
        <dbReference type="EMBL" id="CAL5078140.1"/>
    </source>
</evidence>
<gene>
    <name evidence="3" type="ORF">URODEC1_LOCUS106987</name>
</gene>
<reference evidence="4" key="1">
    <citation type="submission" date="2024-06" db="EMBL/GenBank/DDBJ databases">
        <authorList>
            <person name="Ryan C."/>
        </authorList>
    </citation>
    <scope>NUCLEOTIDE SEQUENCE [LARGE SCALE GENOMIC DNA]</scope>
</reference>
<dbReference type="SUPFAM" id="SSF50965">
    <property type="entry name" value="Galactose oxidase, central domain"/>
    <property type="match status" value="1"/>
</dbReference>
<evidence type="ECO:0000259" key="1">
    <source>
        <dbReference type="Pfam" id="PF00646"/>
    </source>
</evidence>
<reference evidence="3 4" key="2">
    <citation type="submission" date="2024-10" db="EMBL/GenBank/DDBJ databases">
        <authorList>
            <person name="Ryan C."/>
        </authorList>
    </citation>
    <scope>NUCLEOTIDE SEQUENCE [LARGE SCALE GENOMIC DNA]</scope>
</reference>
<keyword evidence="4" id="KW-1185">Reference proteome</keyword>
<organism evidence="3 4">
    <name type="scientific">Urochloa decumbens</name>
    <dbReference type="NCBI Taxonomy" id="240449"/>
    <lineage>
        <taxon>Eukaryota</taxon>
        <taxon>Viridiplantae</taxon>
        <taxon>Streptophyta</taxon>
        <taxon>Embryophyta</taxon>
        <taxon>Tracheophyta</taxon>
        <taxon>Spermatophyta</taxon>
        <taxon>Magnoliopsida</taxon>
        <taxon>Liliopsida</taxon>
        <taxon>Poales</taxon>
        <taxon>Poaceae</taxon>
        <taxon>PACMAD clade</taxon>
        <taxon>Panicoideae</taxon>
        <taxon>Panicodae</taxon>
        <taxon>Paniceae</taxon>
        <taxon>Melinidinae</taxon>
        <taxon>Urochloa</taxon>
    </lineage>
</organism>
<proteinExistence type="predicted"/>
<evidence type="ECO:0000313" key="4">
    <source>
        <dbReference type="Proteomes" id="UP001497457"/>
    </source>
</evidence>
<dbReference type="AlphaFoldDB" id="A0ABC9FNA1"/>
<evidence type="ECO:0000259" key="2">
    <source>
        <dbReference type="Pfam" id="PF23635"/>
    </source>
</evidence>
<feature type="domain" description="F-box protein AT5G49610-like beta-propeller" evidence="2">
    <location>
        <begin position="105"/>
        <end position="378"/>
    </location>
</feature>
<dbReference type="PANTHER" id="PTHR32133:SF408">
    <property type="entry name" value="OS07G0120400 PROTEIN"/>
    <property type="match status" value="1"/>
</dbReference>
<feature type="domain" description="F-box" evidence="1">
    <location>
        <begin position="11"/>
        <end position="52"/>
    </location>
</feature>
<dbReference type="SUPFAM" id="SSF81383">
    <property type="entry name" value="F-box domain"/>
    <property type="match status" value="1"/>
</dbReference>
<name>A0ABC9FNA1_9POAL</name>
<dbReference type="InterPro" id="IPR001810">
    <property type="entry name" value="F-box_dom"/>
</dbReference>
<dbReference type="Gene3D" id="1.20.1280.50">
    <property type="match status" value="1"/>
</dbReference>
<dbReference type="InterPro" id="IPR056594">
    <property type="entry name" value="AT5G49610-like_b-prop"/>
</dbReference>
<dbReference type="Pfam" id="PF23635">
    <property type="entry name" value="Beta-prop_AT5G49610-like"/>
    <property type="match status" value="1"/>
</dbReference>
<protein>
    <recommendedName>
        <fullName evidence="5">F-box domain-containing protein</fullName>
    </recommendedName>
</protein>
<dbReference type="PANTHER" id="PTHR32133">
    <property type="entry name" value="OS07G0120400 PROTEIN"/>
    <property type="match status" value="1"/>
</dbReference>
<evidence type="ECO:0008006" key="5">
    <source>
        <dbReference type="Google" id="ProtNLM"/>
    </source>
</evidence>
<sequence length="390" mass="42694">MAAPAPAPAPDLVDDAVAEILLRVPPSGPAVLARASAVCKSWRRVLSDPVFPRRYRAFHHGSPPPLLGFLRSSHHRARKAGGTAMFVPVEIHAPFLEPTFRCAPLDCRHGRVLLDTVGGKKGTLAVWDPITGDHELLPEPNGGGPCCRSRSGAVLCAAAASCGDDNHHRDCHGGRPYRVIFVGNTGDRDMVARAWVYSSEAAEWTPPASLLIDAYSSIERKRAVIVGNQVYFLLSIRMSTRTAILKYDLGEHRLSAIRSPLEYNSKDAVVLMSMEDGSLGLAGIIGSTLELWSRKVDSEGVAGWEQYKVIELQNLLHIDRPYHRADVIGFAESVGVLLVEVDATVFMFELRSGQVRRLSKPGHYYDVFPFTKFYVPDFPSSKLQFPAGAS</sequence>
<dbReference type="InterPro" id="IPR011043">
    <property type="entry name" value="Gal_Oxase/kelch_b-propeller"/>
</dbReference>
<dbReference type="Proteomes" id="UP001497457">
    <property type="component" value="Chromosome 7b"/>
</dbReference>
<dbReference type="Pfam" id="PF00646">
    <property type="entry name" value="F-box"/>
    <property type="match status" value="1"/>
</dbReference>
<dbReference type="InterPro" id="IPR036047">
    <property type="entry name" value="F-box-like_dom_sf"/>
</dbReference>
<accession>A0ABC9FNA1</accession>